<accession>A0ABD3N1B9</accession>
<sequence>MPLSPASQLKACDELNEPSNPDEVIARARDLVIELVGAEEQQRFEWALPAMLRQVKWNVDRAVKKMHALSSYAVKHPELFRDASAGEFIGQASVEMMSHLPARNSRGELVLLVDGEKLSSYAREYSLTDMLRFSVFYMSVIMRDEETQVNGVVIVENLENYPLTALSRMSGTSLSGIKACFDWMHMSPLRVRGIYACNQPWYVEVMLKMVTPFMSKKLRERVYLFGDDVGAMLVAAGLTANQVPPRFGGTLEGFDYAWHLR</sequence>
<dbReference type="AlphaFoldDB" id="A0ABD3N1B9"/>
<feature type="domain" description="CRAL-TRIO" evidence="1">
    <location>
        <begin position="76"/>
        <end position="255"/>
    </location>
</feature>
<comment type="caution">
    <text evidence="2">The sequence shown here is derived from an EMBL/GenBank/DDBJ whole genome shotgun (WGS) entry which is preliminary data.</text>
</comment>
<dbReference type="Proteomes" id="UP001530315">
    <property type="component" value="Unassembled WGS sequence"/>
</dbReference>
<protein>
    <recommendedName>
        <fullName evidence="1">CRAL-TRIO domain-containing protein</fullName>
    </recommendedName>
</protein>
<dbReference type="PROSITE" id="PS50191">
    <property type="entry name" value="CRAL_TRIO"/>
    <property type="match status" value="1"/>
</dbReference>
<evidence type="ECO:0000259" key="1">
    <source>
        <dbReference type="PROSITE" id="PS50191"/>
    </source>
</evidence>
<dbReference type="SMART" id="SM00516">
    <property type="entry name" value="SEC14"/>
    <property type="match status" value="1"/>
</dbReference>
<dbReference type="Pfam" id="PF00650">
    <property type="entry name" value="CRAL_TRIO"/>
    <property type="match status" value="1"/>
</dbReference>
<dbReference type="SUPFAM" id="SSF52087">
    <property type="entry name" value="CRAL/TRIO domain"/>
    <property type="match status" value="1"/>
</dbReference>
<dbReference type="InterPro" id="IPR001251">
    <property type="entry name" value="CRAL-TRIO_dom"/>
</dbReference>
<keyword evidence="3" id="KW-1185">Reference proteome</keyword>
<evidence type="ECO:0000313" key="3">
    <source>
        <dbReference type="Proteomes" id="UP001530315"/>
    </source>
</evidence>
<dbReference type="Gene3D" id="3.40.525.10">
    <property type="entry name" value="CRAL-TRIO lipid binding domain"/>
    <property type="match status" value="1"/>
</dbReference>
<organism evidence="2 3">
    <name type="scientific">Stephanodiscus triporus</name>
    <dbReference type="NCBI Taxonomy" id="2934178"/>
    <lineage>
        <taxon>Eukaryota</taxon>
        <taxon>Sar</taxon>
        <taxon>Stramenopiles</taxon>
        <taxon>Ochrophyta</taxon>
        <taxon>Bacillariophyta</taxon>
        <taxon>Coscinodiscophyceae</taxon>
        <taxon>Thalassiosirophycidae</taxon>
        <taxon>Stephanodiscales</taxon>
        <taxon>Stephanodiscaceae</taxon>
        <taxon>Stephanodiscus</taxon>
    </lineage>
</organism>
<dbReference type="CDD" id="cd00170">
    <property type="entry name" value="SEC14"/>
    <property type="match status" value="1"/>
</dbReference>
<name>A0ABD3N1B9_9STRA</name>
<dbReference type="PANTHER" id="PTHR10174">
    <property type="entry name" value="ALPHA-TOCOPHEROL TRANSFER PROTEIN-RELATED"/>
    <property type="match status" value="1"/>
</dbReference>
<evidence type="ECO:0000313" key="2">
    <source>
        <dbReference type="EMBL" id="KAL3769924.1"/>
    </source>
</evidence>
<dbReference type="PANTHER" id="PTHR10174:SF208">
    <property type="entry name" value="CRAL-TRIO DOMAIN-CONTAINING PROTEIN DDB_G0278031"/>
    <property type="match status" value="1"/>
</dbReference>
<gene>
    <name evidence="2" type="ORF">ACHAW5_002699</name>
</gene>
<proteinExistence type="predicted"/>
<reference evidence="2 3" key="1">
    <citation type="submission" date="2024-10" db="EMBL/GenBank/DDBJ databases">
        <title>Updated reference genomes for cyclostephanoid diatoms.</title>
        <authorList>
            <person name="Roberts W.R."/>
            <person name="Alverson A.J."/>
        </authorList>
    </citation>
    <scope>NUCLEOTIDE SEQUENCE [LARGE SCALE GENOMIC DNA]</scope>
    <source>
        <strain evidence="2 3">AJA276-08</strain>
    </source>
</reference>
<dbReference type="Gene3D" id="1.20.5.1200">
    <property type="entry name" value="Alpha-tocopherol transfer"/>
    <property type="match status" value="1"/>
</dbReference>
<dbReference type="EMBL" id="JALLAZ020001643">
    <property type="protein sequence ID" value="KAL3769924.1"/>
    <property type="molecule type" value="Genomic_DNA"/>
</dbReference>
<dbReference type="InterPro" id="IPR036865">
    <property type="entry name" value="CRAL-TRIO_dom_sf"/>
</dbReference>